<dbReference type="RefSeq" id="WP_377145649.1">
    <property type="nucleotide sequence ID" value="NZ_JBHTIA010000024.1"/>
</dbReference>
<protein>
    <recommendedName>
        <fullName evidence="3">YD repeat-containing protein</fullName>
    </recommendedName>
</protein>
<evidence type="ECO:0000313" key="2">
    <source>
        <dbReference type="Proteomes" id="UP001597073"/>
    </source>
</evidence>
<reference evidence="2" key="1">
    <citation type="journal article" date="2019" name="Int. J. Syst. Evol. Microbiol.">
        <title>The Global Catalogue of Microorganisms (GCM) 10K type strain sequencing project: providing services to taxonomists for standard genome sequencing and annotation.</title>
        <authorList>
            <consortium name="The Broad Institute Genomics Platform"/>
            <consortium name="The Broad Institute Genome Sequencing Center for Infectious Disease"/>
            <person name="Wu L."/>
            <person name="Ma J."/>
        </authorList>
    </citation>
    <scope>NUCLEOTIDE SEQUENCE [LARGE SCALE GENOMIC DNA]</scope>
    <source>
        <strain evidence="2">CCUG 60742</strain>
    </source>
</reference>
<organism evidence="1 2">
    <name type="scientific">Mucilaginibacter lutimaris</name>
    <dbReference type="NCBI Taxonomy" id="931629"/>
    <lineage>
        <taxon>Bacteria</taxon>
        <taxon>Pseudomonadati</taxon>
        <taxon>Bacteroidota</taxon>
        <taxon>Sphingobacteriia</taxon>
        <taxon>Sphingobacteriales</taxon>
        <taxon>Sphingobacteriaceae</taxon>
        <taxon>Mucilaginibacter</taxon>
    </lineage>
</organism>
<proteinExistence type="predicted"/>
<dbReference type="EMBL" id="JBHTIA010000024">
    <property type="protein sequence ID" value="MFD0767135.1"/>
    <property type="molecule type" value="Genomic_DNA"/>
</dbReference>
<name>A0ABW2ZMC0_9SPHI</name>
<keyword evidence="2" id="KW-1185">Reference proteome</keyword>
<dbReference type="Proteomes" id="UP001597073">
    <property type="component" value="Unassembled WGS sequence"/>
</dbReference>
<comment type="caution">
    <text evidence="1">The sequence shown here is derived from an EMBL/GenBank/DDBJ whole genome shotgun (WGS) entry which is preliminary data.</text>
</comment>
<evidence type="ECO:0000313" key="1">
    <source>
        <dbReference type="EMBL" id="MFD0767135.1"/>
    </source>
</evidence>
<accession>A0ABW2ZMC0</accession>
<sequence>MAKEISKSWKSSFIWLWISVNVLVSFTSKGQNSVKQPSPSANFSNTFNPDVDLFTGKLDVNFNLIDLKFAGEDLSVKLKYLSGNGVKVSELPSWVGLGWGLNTPGYIYRVIKGKPDELQTYKSELNILYDSFGDPSILGSIKTILTKSLATTPHVQNRDYLINYPLLNTNDWNSVSKIMSYKSSDPISSFYSTGWQNQGSASNPAPTFRKTDIITTNMNPVIDLVPDDFIVQIGELSGVFFKDFTGMWSFVSNNNLTCKVEVFVDDYYMTGSLRTPGVINKIVLTSSKGIKYTFEGDFENSKVSTAAQYGYFIPPSGNYFYDLTPTLWNIAKVENLNTQEQIVFNYSPSYYQGSKFYSAFGTSNNIIYNNTTIATSWNSTDWNSYNANYKVMHQTKKLESIICSNGYKIIFDSSLSSQLLSDENIHSEQEFNQDPVLYGAALKYNLYKLNSISIYNESTLIKQVKFKFNEKATERLQLGKIEFTDGTNVYDFFSFSYNQEKLPVYDSRQTDHWGYYNGVDFFSKYTKGPYSDAILTSFSNYKLQDAVLSKAEILESVSSASGAKSVFAYEPNDYHAQVDDDTRQVIPLPSDQPNHGAGLRIKNITASDREKELLSKSYYYTLENGTTSGILAVPPPRYLSPNPPLSDAGTYSFDLRGFSTNVSNSGNVTYSRVIEKVGNLIATINEFTNFDNSFGDQVSATKNFTTTVFDIKNAFLDFSFKRGKLKSVKKMSNDQTLPVEEKVFKYQHDFSDSEFPEYRAIYMSNSTPDFFYSAISYKRYPDLLREVKTVANEKSGTVVSIKKLKYDSYNNLIEETSETSKGTLNKITYKYPYNFSSDVYQEMISKSLLTSVIEQTSTIDDNRQILLSRINFDRFNSNNILLPKSMEVQVGNGPLRTKALFNRYDLKGNLLEKQVTDGAPKVVYLWSYKGQYPVAEVTGSDYATVTSVLTQAQIDAAADSGEEALRNLLNTLRTDSRTKNAQTITYTYLPLVGTASSTDAKGMTTYYDYDDFKRLMHVKDKDKNIISRYDYHYLGL</sequence>
<evidence type="ECO:0008006" key="3">
    <source>
        <dbReference type="Google" id="ProtNLM"/>
    </source>
</evidence>
<gene>
    <name evidence="1" type="ORF">ACFQZI_19935</name>
</gene>